<dbReference type="EMBL" id="MNCJ02000316">
    <property type="protein sequence ID" value="KAF5823790.1"/>
    <property type="molecule type" value="Genomic_DNA"/>
</dbReference>
<dbReference type="AlphaFoldDB" id="A0A9K3P541"/>
<organism evidence="1 2">
    <name type="scientific">Helianthus annuus</name>
    <name type="common">Common sunflower</name>
    <dbReference type="NCBI Taxonomy" id="4232"/>
    <lineage>
        <taxon>Eukaryota</taxon>
        <taxon>Viridiplantae</taxon>
        <taxon>Streptophyta</taxon>
        <taxon>Embryophyta</taxon>
        <taxon>Tracheophyta</taxon>
        <taxon>Spermatophyta</taxon>
        <taxon>Magnoliopsida</taxon>
        <taxon>eudicotyledons</taxon>
        <taxon>Gunneridae</taxon>
        <taxon>Pentapetalae</taxon>
        <taxon>asterids</taxon>
        <taxon>campanulids</taxon>
        <taxon>Asterales</taxon>
        <taxon>Asteraceae</taxon>
        <taxon>Asteroideae</taxon>
        <taxon>Heliantheae alliance</taxon>
        <taxon>Heliantheae</taxon>
        <taxon>Helianthus</taxon>
    </lineage>
</organism>
<name>A0A9K3P541_HELAN</name>
<gene>
    <name evidence="1" type="ORF">HanXRQr2_Chr01g0042121</name>
</gene>
<accession>A0A9K3P541</accession>
<dbReference type="Gramene" id="mRNA:HanXRQr2_Chr01g0042121">
    <property type="protein sequence ID" value="mRNA:HanXRQr2_Chr01g0042121"/>
    <property type="gene ID" value="HanXRQr2_Chr01g0042121"/>
</dbReference>
<proteinExistence type="predicted"/>
<protein>
    <submittedName>
        <fullName evidence="1">Uncharacterized protein</fullName>
    </submittedName>
</protein>
<keyword evidence="2" id="KW-1185">Reference proteome</keyword>
<dbReference type="Proteomes" id="UP000215914">
    <property type="component" value="Unassembled WGS sequence"/>
</dbReference>
<sequence>MEVVGLYTVAVSWAQEYHHPAIYEQTLRFLETGSQFLLDQIPMYRIQYLSHGGEIHILLVVLLYLNTCSASCKYRLEFSILARIEYQGCDQ</sequence>
<reference evidence="1" key="1">
    <citation type="journal article" date="2017" name="Nature">
        <title>The sunflower genome provides insights into oil metabolism, flowering and Asterid evolution.</title>
        <authorList>
            <person name="Badouin H."/>
            <person name="Gouzy J."/>
            <person name="Grassa C.J."/>
            <person name="Murat F."/>
            <person name="Staton S.E."/>
            <person name="Cottret L."/>
            <person name="Lelandais-Briere C."/>
            <person name="Owens G.L."/>
            <person name="Carrere S."/>
            <person name="Mayjonade B."/>
            <person name="Legrand L."/>
            <person name="Gill N."/>
            <person name="Kane N.C."/>
            <person name="Bowers J.E."/>
            <person name="Hubner S."/>
            <person name="Bellec A."/>
            <person name="Berard A."/>
            <person name="Berges H."/>
            <person name="Blanchet N."/>
            <person name="Boniface M.C."/>
            <person name="Brunel D."/>
            <person name="Catrice O."/>
            <person name="Chaidir N."/>
            <person name="Claudel C."/>
            <person name="Donnadieu C."/>
            <person name="Faraut T."/>
            <person name="Fievet G."/>
            <person name="Helmstetter N."/>
            <person name="King M."/>
            <person name="Knapp S.J."/>
            <person name="Lai Z."/>
            <person name="Le Paslier M.C."/>
            <person name="Lippi Y."/>
            <person name="Lorenzon L."/>
            <person name="Mandel J.R."/>
            <person name="Marage G."/>
            <person name="Marchand G."/>
            <person name="Marquand E."/>
            <person name="Bret-Mestries E."/>
            <person name="Morien E."/>
            <person name="Nambeesan S."/>
            <person name="Nguyen T."/>
            <person name="Pegot-Espagnet P."/>
            <person name="Pouilly N."/>
            <person name="Raftis F."/>
            <person name="Sallet E."/>
            <person name="Schiex T."/>
            <person name="Thomas J."/>
            <person name="Vandecasteele C."/>
            <person name="Vares D."/>
            <person name="Vear F."/>
            <person name="Vautrin S."/>
            <person name="Crespi M."/>
            <person name="Mangin B."/>
            <person name="Burke J.M."/>
            <person name="Salse J."/>
            <person name="Munos S."/>
            <person name="Vincourt P."/>
            <person name="Rieseberg L.H."/>
            <person name="Langlade N.B."/>
        </authorList>
    </citation>
    <scope>NUCLEOTIDE SEQUENCE</scope>
    <source>
        <tissue evidence="1">Leaves</tissue>
    </source>
</reference>
<comment type="caution">
    <text evidence="1">The sequence shown here is derived from an EMBL/GenBank/DDBJ whole genome shotgun (WGS) entry which is preliminary data.</text>
</comment>
<reference evidence="1" key="2">
    <citation type="submission" date="2020-06" db="EMBL/GenBank/DDBJ databases">
        <title>Helianthus annuus Genome sequencing and assembly Release 2.</title>
        <authorList>
            <person name="Gouzy J."/>
            <person name="Langlade N."/>
            <person name="Munos S."/>
        </authorList>
    </citation>
    <scope>NUCLEOTIDE SEQUENCE</scope>
    <source>
        <tissue evidence="1">Leaves</tissue>
    </source>
</reference>
<evidence type="ECO:0000313" key="2">
    <source>
        <dbReference type="Proteomes" id="UP000215914"/>
    </source>
</evidence>
<evidence type="ECO:0000313" key="1">
    <source>
        <dbReference type="EMBL" id="KAF5823790.1"/>
    </source>
</evidence>